<evidence type="ECO:0000313" key="10">
    <source>
        <dbReference type="RefSeq" id="XP_030380693.1"/>
    </source>
</evidence>
<evidence type="ECO:0000256" key="4">
    <source>
        <dbReference type="ARBA" id="ARBA00022792"/>
    </source>
</evidence>
<keyword evidence="8" id="KW-0812">Transmembrane</keyword>
<comment type="pathway">
    <text evidence="2">Energy metabolism; oxidative phosphorylation.</text>
</comment>
<feature type="transmembrane region" description="Helical" evidence="8">
    <location>
        <begin position="47"/>
        <end position="64"/>
    </location>
</feature>
<evidence type="ECO:0000256" key="3">
    <source>
        <dbReference type="ARBA" id="ARBA00010514"/>
    </source>
</evidence>
<feature type="region of interest" description="Disordered" evidence="7">
    <location>
        <begin position="72"/>
        <end position="93"/>
    </location>
</feature>
<evidence type="ECO:0000256" key="5">
    <source>
        <dbReference type="ARBA" id="ARBA00023128"/>
    </source>
</evidence>
<dbReference type="GO" id="GO:0005743">
    <property type="term" value="C:mitochondrial inner membrane"/>
    <property type="evidence" value="ECO:0007669"/>
    <property type="project" value="UniProtKB-SubCell"/>
</dbReference>
<keyword evidence="4" id="KW-0999">Mitochondrion inner membrane</keyword>
<dbReference type="SUPFAM" id="SSF81427">
    <property type="entry name" value="Mitochondrial cytochrome c oxidase subunit VIIc (aka VIIIa)"/>
    <property type="match status" value="1"/>
</dbReference>
<evidence type="ECO:0000256" key="6">
    <source>
        <dbReference type="ARBA" id="ARBA00023136"/>
    </source>
</evidence>
<dbReference type="Pfam" id="PF02935">
    <property type="entry name" value="COX7C"/>
    <property type="match status" value="1"/>
</dbReference>
<dbReference type="Gene3D" id="4.10.49.10">
    <property type="entry name" value="Cytochrome c oxidase subunit VIIc"/>
    <property type="match status" value="1"/>
</dbReference>
<evidence type="ECO:0000256" key="2">
    <source>
        <dbReference type="ARBA" id="ARBA00004673"/>
    </source>
</evidence>
<keyword evidence="6 8" id="KW-0472">Membrane</keyword>
<dbReference type="InterPro" id="IPR036636">
    <property type="entry name" value="COX7C/Cox8_sf"/>
</dbReference>
<gene>
    <name evidence="10" type="primary">LOC115628661</name>
</gene>
<organism evidence="9 10">
    <name type="scientific">Drosophila lebanonensis</name>
    <name type="common">Fruit fly</name>
    <name type="synonym">Scaptodrosophila lebanonensis</name>
    <dbReference type="NCBI Taxonomy" id="7225"/>
    <lineage>
        <taxon>Eukaryota</taxon>
        <taxon>Metazoa</taxon>
        <taxon>Ecdysozoa</taxon>
        <taxon>Arthropoda</taxon>
        <taxon>Hexapoda</taxon>
        <taxon>Insecta</taxon>
        <taxon>Pterygota</taxon>
        <taxon>Neoptera</taxon>
        <taxon>Endopterygota</taxon>
        <taxon>Diptera</taxon>
        <taxon>Brachycera</taxon>
        <taxon>Muscomorpha</taxon>
        <taxon>Ephydroidea</taxon>
        <taxon>Drosophilidae</taxon>
        <taxon>Scaptodrosophila</taxon>
    </lineage>
</organism>
<feature type="compositionally biased region" description="Basic and acidic residues" evidence="7">
    <location>
        <begin position="84"/>
        <end position="93"/>
    </location>
</feature>
<dbReference type="CTD" id="19835750"/>
<dbReference type="UniPathway" id="UPA00705"/>
<keyword evidence="8" id="KW-1133">Transmembrane helix</keyword>
<comment type="subcellular location">
    <subcellularLocation>
        <location evidence="1">Mitochondrion inner membrane</location>
        <topology evidence="1">Single-pass membrane protein</topology>
    </subcellularLocation>
</comment>
<evidence type="ECO:0000256" key="7">
    <source>
        <dbReference type="SAM" id="MobiDB-lite"/>
    </source>
</evidence>
<dbReference type="Proteomes" id="UP000504634">
    <property type="component" value="Unplaced"/>
</dbReference>
<dbReference type="InterPro" id="IPR004202">
    <property type="entry name" value="COX7C/Cox8"/>
</dbReference>
<evidence type="ECO:0000313" key="9">
    <source>
        <dbReference type="Proteomes" id="UP000504634"/>
    </source>
</evidence>
<dbReference type="GO" id="GO:0045277">
    <property type="term" value="C:respiratory chain complex IV"/>
    <property type="evidence" value="ECO:0007669"/>
    <property type="project" value="InterPro"/>
</dbReference>
<dbReference type="GeneID" id="115628661"/>
<keyword evidence="9" id="KW-1185">Reference proteome</keyword>
<comment type="similarity">
    <text evidence="3">Belongs to the cytochrome c oxidase VIIc family.</text>
</comment>
<reference evidence="10" key="1">
    <citation type="submission" date="2025-08" db="UniProtKB">
        <authorList>
            <consortium name="RefSeq"/>
        </authorList>
    </citation>
    <scope>IDENTIFICATION</scope>
    <source>
        <strain evidence="10">11010-0011.00</strain>
        <tissue evidence="10">Whole body</tissue>
    </source>
</reference>
<evidence type="ECO:0000256" key="8">
    <source>
        <dbReference type="SAM" id="Phobius"/>
    </source>
</evidence>
<evidence type="ECO:0000256" key="1">
    <source>
        <dbReference type="ARBA" id="ARBA00004434"/>
    </source>
</evidence>
<name>A0A6J2TZR1_DROLE</name>
<dbReference type="OrthoDB" id="9974841at2759"/>
<proteinExistence type="inferred from homology"/>
<protein>
    <submittedName>
        <fullName evidence="10">Uncharacterized protein LOC115628661</fullName>
    </submittedName>
</protein>
<accession>A0A6J2TZR1</accession>
<keyword evidence="5" id="KW-0496">Mitochondrion</keyword>
<dbReference type="AlphaFoldDB" id="A0A6J2TZR1"/>
<dbReference type="RefSeq" id="XP_030380693.1">
    <property type="nucleotide sequence ID" value="XM_030524833.1"/>
</dbReference>
<sequence>MWSIVRASARKMWAASTLARSFGYAGGVPGNNLPWRKGMDNPMRFTLFYLIIGTVGFGAPWLVVRHQMLRNVVDEPPPPEEEPEPPKDEKKKK</sequence>
<dbReference type="GO" id="GO:0006123">
    <property type="term" value="P:mitochondrial electron transport, cytochrome c to oxygen"/>
    <property type="evidence" value="ECO:0007669"/>
    <property type="project" value="InterPro"/>
</dbReference>